<keyword evidence="6" id="KW-0539">Nucleus</keyword>
<organism evidence="10 11">
    <name type="scientific">Elysia chlorotica</name>
    <name type="common">Eastern emerald elysia</name>
    <name type="synonym">Sea slug</name>
    <dbReference type="NCBI Taxonomy" id="188477"/>
    <lineage>
        <taxon>Eukaryota</taxon>
        <taxon>Metazoa</taxon>
        <taxon>Spiralia</taxon>
        <taxon>Lophotrochozoa</taxon>
        <taxon>Mollusca</taxon>
        <taxon>Gastropoda</taxon>
        <taxon>Heterobranchia</taxon>
        <taxon>Euthyneura</taxon>
        <taxon>Panpulmonata</taxon>
        <taxon>Sacoglossa</taxon>
        <taxon>Placobranchoidea</taxon>
        <taxon>Plakobranchidae</taxon>
        <taxon>Elysia</taxon>
    </lineage>
</organism>
<keyword evidence="7" id="KW-0469">Meiosis</keyword>
<keyword evidence="5" id="KW-0233">DNA recombination</keyword>
<evidence type="ECO:0000313" key="11">
    <source>
        <dbReference type="Proteomes" id="UP000271974"/>
    </source>
</evidence>
<dbReference type="Gene3D" id="1.10.10.10">
    <property type="entry name" value="Winged helix-like DNA-binding domain superfamily/Winged helix DNA-binding domain"/>
    <property type="match status" value="1"/>
</dbReference>
<feature type="domain" description="Leucine zipper with capping helix" evidence="9">
    <location>
        <begin position="151"/>
        <end position="205"/>
    </location>
</feature>
<dbReference type="STRING" id="188477.A0A3S1I096"/>
<evidence type="ECO:0000259" key="9">
    <source>
        <dbReference type="Pfam" id="PF18517"/>
    </source>
</evidence>
<comment type="caution">
    <text evidence="10">The sequence shown here is derived from an EMBL/GenBank/DDBJ whole genome shotgun (WGS) entry which is preliminary data.</text>
</comment>
<evidence type="ECO:0000256" key="7">
    <source>
        <dbReference type="ARBA" id="ARBA00023254"/>
    </source>
</evidence>
<evidence type="ECO:0000256" key="2">
    <source>
        <dbReference type="ARBA" id="ARBA00007922"/>
    </source>
</evidence>
<evidence type="ECO:0000256" key="6">
    <source>
        <dbReference type="ARBA" id="ARBA00023242"/>
    </source>
</evidence>
<comment type="similarity">
    <text evidence="2">Belongs to the HOP2 family.</text>
</comment>
<dbReference type="GO" id="GO:0003690">
    <property type="term" value="F:double-stranded DNA binding"/>
    <property type="evidence" value="ECO:0007669"/>
    <property type="project" value="TreeGrafter"/>
</dbReference>
<evidence type="ECO:0000259" key="8">
    <source>
        <dbReference type="Pfam" id="PF07106"/>
    </source>
</evidence>
<dbReference type="Pfam" id="PF18517">
    <property type="entry name" value="LZ3wCH"/>
    <property type="match status" value="1"/>
</dbReference>
<dbReference type="InterPro" id="IPR040661">
    <property type="entry name" value="LZ3wCH"/>
</dbReference>
<accession>A0A3S1I096</accession>
<feature type="domain" description="Homologous-pairing protein 2 winged helix" evidence="8">
    <location>
        <begin position="10"/>
        <end position="69"/>
    </location>
</feature>
<keyword evidence="11" id="KW-1185">Reference proteome</keyword>
<dbReference type="GO" id="GO:0010774">
    <property type="term" value="P:meiotic strand invasion involved in reciprocal meiotic recombination"/>
    <property type="evidence" value="ECO:0007669"/>
    <property type="project" value="TreeGrafter"/>
</dbReference>
<dbReference type="Pfam" id="PF07106">
    <property type="entry name" value="WHD_TBPIP"/>
    <property type="match status" value="1"/>
</dbReference>
<gene>
    <name evidence="10" type="ORF">EGW08_002593</name>
</gene>
<dbReference type="EMBL" id="RQTK01000050">
    <property type="protein sequence ID" value="RUS89672.1"/>
    <property type="molecule type" value="Genomic_DNA"/>
</dbReference>
<evidence type="ECO:0000256" key="5">
    <source>
        <dbReference type="ARBA" id="ARBA00023172"/>
    </source>
</evidence>
<name>A0A3S1I096_ELYCH</name>
<dbReference type="GO" id="GO:0000794">
    <property type="term" value="C:condensed nuclear chromosome"/>
    <property type="evidence" value="ECO:0007669"/>
    <property type="project" value="TreeGrafter"/>
</dbReference>
<evidence type="ECO:0000313" key="10">
    <source>
        <dbReference type="EMBL" id="RUS89672.1"/>
    </source>
</evidence>
<keyword evidence="4" id="KW-0175">Coiled coil</keyword>
<dbReference type="AlphaFoldDB" id="A0A3S1I096"/>
<dbReference type="GO" id="GO:0000709">
    <property type="term" value="P:meiotic joint molecule formation"/>
    <property type="evidence" value="ECO:0007669"/>
    <property type="project" value="TreeGrafter"/>
</dbReference>
<dbReference type="PANTHER" id="PTHR15938:SF0">
    <property type="entry name" value="HOMOLOGOUS-PAIRING PROTEIN 2 HOMOLOG"/>
    <property type="match status" value="1"/>
</dbReference>
<dbReference type="OrthoDB" id="272266at2759"/>
<dbReference type="Proteomes" id="UP000271974">
    <property type="component" value="Unassembled WGS sequence"/>
</dbReference>
<reference evidence="10 11" key="1">
    <citation type="submission" date="2019-01" db="EMBL/GenBank/DDBJ databases">
        <title>A draft genome assembly of the solar-powered sea slug Elysia chlorotica.</title>
        <authorList>
            <person name="Cai H."/>
            <person name="Li Q."/>
            <person name="Fang X."/>
            <person name="Li J."/>
            <person name="Curtis N.E."/>
            <person name="Altenburger A."/>
            <person name="Shibata T."/>
            <person name="Feng M."/>
            <person name="Maeda T."/>
            <person name="Schwartz J.A."/>
            <person name="Shigenobu S."/>
            <person name="Lundholm N."/>
            <person name="Nishiyama T."/>
            <person name="Yang H."/>
            <person name="Hasebe M."/>
            <person name="Li S."/>
            <person name="Pierce S.K."/>
            <person name="Wang J."/>
        </authorList>
    </citation>
    <scope>NUCLEOTIDE SEQUENCE [LARGE SCALE GENOMIC DNA]</scope>
    <source>
        <strain evidence="10">EC2010</strain>
        <tissue evidence="10">Whole organism of an adult</tissue>
    </source>
</reference>
<dbReference type="GO" id="GO:0120231">
    <property type="term" value="C:DNA recombinase auxiliary factor complex"/>
    <property type="evidence" value="ECO:0007669"/>
    <property type="project" value="TreeGrafter"/>
</dbReference>
<evidence type="ECO:0000256" key="3">
    <source>
        <dbReference type="ARBA" id="ARBA00016093"/>
    </source>
</evidence>
<comment type="subcellular location">
    <subcellularLocation>
        <location evidence="1">Nucleus</location>
    </subcellularLocation>
</comment>
<protein>
    <recommendedName>
        <fullName evidence="3">Homologous-pairing protein 2 homolog</fullName>
    </recommendedName>
</protein>
<evidence type="ECO:0000256" key="1">
    <source>
        <dbReference type="ARBA" id="ARBA00004123"/>
    </source>
</evidence>
<evidence type="ECO:0000256" key="4">
    <source>
        <dbReference type="ARBA" id="ARBA00023054"/>
    </source>
</evidence>
<dbReference type="InterPro" id="IPR010776">
    <property type="entry name" value="Hop2_WH_dom"/>
</dbReference>
<dbReference type="PANTHER" id="PTHR15938">
    <property type="entry name" value="TBP-1 INTERACTING PROTEIN"/>
    <property type="match status" value="1"/>
</dbReference>
<dbReference type="GO" id="GO:0120230">
    <property type="term" value="F:recombinase activator activity"/>
    <property type="evidence" value="ECO:0007669"/>
    <property type="project" value="TreeGrafter"/>
</dbReference>
<dbReference type="InterPro" id="IPR036388">
    <property type="entry name" value="WH-like_DNA-bd_sf"/>
</dbReference>
<sequence length="212" mass="24147">MSKSKESSAVASVLAYMLKQNRPYSVQDVFQNMGKDFGKTAVQKAMESLTAEGKLVEKIYGKQKVYSANQSLFPVVDEAEIKAMDAKISQLNSMIKGESECVGKLETELQAYNRLITTAEAQTQVDKIYPEIDRLKEKLSHLKEGRLLISKEEKDALYKGRERYVKEWRKRKRITSDILNSILEGYPKPKKHLLEEIGIETDEDLNVKPPDS</sequence>
<proteinExistence type="inferred from homology"/>
<dbReference type="GO" id="GO:0007129">
    <property type="term" value="P:homologous chromosome pairing at meiosis"/>
    <property type="evidence" value="ECO:0007669"/>
    <property type="project" value="TreeGrafter"/>
</dbReference>